<dbReference type="AlphaFoldDB" id="A0A261FD54"/>
<accession>A0A261FD54</accession>
<gene>
    <name evidence="1" type="ORF">BMYO_2133</name>
</gene>
<dbReference type="EMBL" id="MWWW01000034">
    <property type="protein sequence ID" value="OZG57079.1"/>
    <property type="molecule type" value="Genomic_DNA"/>
</dbReference>
<keyword evidence="2" id="KW-1185">Reference proteome</keyword>
<dbReference type="OrthoDB" id="5188447at2"/>
<dbReference type="Proteomes" id="UP000216871">
    <property type="component" value="Unassembled WGS sequence"/>
</dbReference>
<proteinExistence type="predicted"/>
<name>A0A261FD54_9BIFI</name>
<organism evidence="1 2">
    <name type="scientific">Bifidobacterium myosotis</name>
    <dbReference type="NCBI Taxonomy" id="1630166"/>
    <lineage>
        <taxon>Bacteria</taxon>
        <taxon>Bacillati</taxon>
        <taxon>Actinomycetota</taxon>
        <taxon>Actinomycetes</taxon>
        <taxon>Bifidobacteriales</taxon>
        <taxon>Bifidobacteriaceae</taxon>
        <taxon>Bifidobacterium</taxon>
    </lineage>
</organism>
<comment type="caution">
    <text evidence="1">The sequence shown here is derived from an EMBL/GenBank/DDBJ whole genome shotgun (WGS) entry which is preliminary data.</text>
</comment>
<sequence length="270" mass="30244">MMLFVDKHAVHAPAVFGTAVEAQRRTRGLQGVGPGTDSRTLWDRLDGETRRMVLDKLLREQGHLCVYCERTIGTGRSRLGAHVEHFLPRHPSRDEYPGLTWTDGRDDLPPAEADAASVDYANLFAVCSNETGRDGLPLTCDKLRGSHRMALDPRDRKALRRLSYKRSGRVEPADPDDETVWDDIGRGEGDTGLLNLNARHLCNARRAAIARLLKLLMSAGDGRAVDAACEREIRNLLAERDPKEPFIEAKLYILTRRESMRAKYSDAYPA</sequence>
<evidence type="ECO:0000313" key="2">
    <source>
        <dbReference type="Proteomes" id="UP000216871"/>
    </source>
</evidence>
<dbReference type="RefSeq" id="WP_094668520.1">
    <property type="nucleotide sequence ID" value="NZ_MWWW01000034.1"/>
</dbReference>
<protein>
    <recommendedName>
        <fullName evidence="3">TIGR02646 family protein</fullName>
    </recommendedName>
</protein>
<reference evidence="1 2" key="1">
    <citation type="journal article" date="2017" name="BMC Genomics">
        <title>Comparative genomic and phylogenomic analyses of the Bifidobacteriaceae family.</title>
        <authorList>
            <person name="Lugli G.A."/>
            <person name="Milani C."/>
            <person name="Turroni F."/>
            <person name="Duranti S."/>
            <person name="Mancabelli L."/>
            <person name="Mangifesta M."/>
            <person name="Ferrario C."/>
            <person name="Modesto M."/>
            <person name="Mattarelli P."/>
            <person name="Jiri K."/>
            <person name="van Sinderen D."/>
            <person name="Ventura M."/>
        </authorList>
    </citation>
    <scope>NUCLEOTIDE SEQUENCE [LARGE SCALE GENOMIC DNA]</scope>
    <source>
        <strain evidence="1 2">DSM 100196</strain>
    </source>
</reference>
<evidence type="ECO:0008006" key="3">
    <source>
        <dbReference type="Google" id="ProtNLM"/>
    </source>
</evidence>
<evidence type="ECO:0000313" key="1">
    <source>
        <dbReference type="EMBL" id="OZG57079.1"/>
    </source>
</evidence>